<evidence type="ECO:0000256" key="5">
    <source>
        <dbReference type="SAM" id="MobiDB-lite"/>
    </source>
</evidence>
<dbReference type="EC" id="4.2.1.96" evidence="4"/>
<evidence type="ECO:0000256" key="4">
    <source>
        <dbReference type="HAMAP-Rule" id="MF_00434"/>
    </source>
</evidence>
<evidence type="ECO:0000256" key="3">
    <source>
        <dbReference type="ARBA" id="ARBA00023239"/>
    </source>
</evidence>
<dbReference type="InterPro" id="IPR001533">
    <property type="entry name" value="Pterin_deHydtase"/>
</dbReference>
<dbReference type="InterPro" id="IPR036428">
    <property type="entry name" value="PCD_sf"/>
</dbReference>
<evidence type="ECO:0000313" key="6">
    <source>
        <dbReference type="EMBL" id="MDF8333335.1"/>
    </source>
</evidence>
<keyword evidence="7" id="KW-1185">Reference proteome</keyword>
<evidence type="ECO:0000313" key="7">
    <source>
        <dbReference type="Proteomes" id="UP001222770"/>
    </source>
</evidence>
<dbReference type="NCBIfam" id="NF002020">
    <property type="entry name" value="PRK00823.1-5"/>
    <property type="match status" value="1"/>
</dbReference>
<dbReference type="Pfam" id="PF01329">
    <property type="entry name" value="Pterin_4a"/>
    <property type="match status" value="1"/>
</dbReference>
<proteinExistence type="inferred from homology"/>
<dbReference type="GO" id="GO:0008124">
    <property type="term" value="F:4-alpha-hydroxytetrahydrobiopterin dehydratase activity"/>
    <property type="evidence" value="ECO:0007669"/>
    <property type="project" value="UniProtKB-EC"/>
</dbReference>
<accession>A0ABT6CHC8</accession>
<protein>
    <recommendedName>
        <fullName evidence="4">Putative pterin-4-alpha-carbinolamine dehydratase</fullName>
        <shortName evidence="4">PHS</shortName>
        <ecNumber evidence="4">4.2.1.96</ecNumber>
    </recommendedName>
    <alternativeName>
        <fullName evidence="4">4-alpha-hydroxy-tetrahydropterin dehydratase</fullName>
    </alternativeName>
    <alternativeName>
        <fullName evidence="4">Pterin carbinolamine dehydratase</fullName>
        <shortName evidence="4">PCD</shortName>
    </alternativeName>
</protein>
<dbReference type="HAMAP" id="MF_00434">
    <property type="entry name" value="Pterin_4_alpha"/>
    <property type="match status" value="1"/>
</dbReference>
<organism evidence="6 7">
    <name type="scientific">Novosphingobium cyanobacteriorum</name>
    <dbReference type="NCBI Taxonomy" id="3024215"/>
    <lineage>
        <taxon>Bacteria</taxon>
        <taxon>Pseudomonadati</taxon>
        <taxon>Pseudomonadota</taxon>
        <taxon>Alphaproteobacteria</taxon>
        <taxon>Sphingomonadales</taxon>
        <taxon>Sphingomonadaceae</taxon>
        <taxon>Novosphingobium</taxon>
    </lineage>
</organism>
<feature type="region of interest" description="Disordered" evidence="5">
    <location>
        <begin position="1"/>
        <end position="20"/>
    </location>
</feature>
<dbReference type="RefSeq" id="WP_277277219.1">
    <property type="nucleotide sequence ID" value="NZ_JAROCY010000007.1"/>
</dbReference>
<sequence length="117" mass="12896">MGESTAPAKQAARKGQDGEHAMTIARLTDAERDAALASLPGWTLREDGLAICRTFRFADFAQAFAFMTRVAIVAEKADHHPEWFNVYNRVEVTLTTHDADGLSKRDVALAREMDGFA</sequence>
<dbReference type="SUPFAM" id="SSF55248">
    <property type="entry name" value="PCD-like"/>
    <property type="match status" value="1"/>
</dbReference>
<dbReference type="Gene3D" id="3.30.1360.20">
    <property type="entry name" value="Transcriptional coactivator/pterin dehydratase"/>
    <property type="match status" value="1"/>
</dbReference>
<keyword evidence="3 4" id="KW-0456">Lyase</keyword>
<comment type="similarity">
    <text evidence="2 4">Belongs to the pterin-4-alpha-carbinolamine dehydratase family.</text>
</comment>
<comment type="caution">
    <text evidence="6">The sequence shown here is derived from an EMBL/GenBank/DDBJ whole genome shotgun (WGS) entry which is preliminary data.</text>
</comment>
<dbReference type="EMBL" id="JAROCY010000007">
    <property type="protein sequence ID" value="MDF8333335.1"/>
    <property type="molecule type" value="Genomic_DNA"/>
</dbReference>
<dbReference type="NCBIfam" id="NF002018">
    <property type="entry name" value="PRK00823.1-3"/>
    <property type="match status" value="1"/>
</dbReference>
<dbReference type="NCBIfam" id="NF002017">
    <property type="entry name" value="PRK00823.1-2"/>
    <property type="match status" value="1"/>
</dbReference>
<dbReference type="PANTHER" id="PTHR12599:SF0">
    <property type="entry name" value="PTERIN-4-ALPHA-CARBINOLAMINE DEHYDRATASE"/>
    <property type="match status" value="1"/>
</dbReference>
<comment type="catalytic activity">
    <reaction evidence="1 4">
        <text>(4aS,6R)-4a-hydroxy-L-erythro-5,6,7,8-tetrahydrobiopterin = (6R)-L-erythro-6,7-dihydrobiopterin + H2O</text>
        <dbReference type="Rhea" id="RHEA:11920"/>
        <dbReference type="ChEBI" id="CHEBI:15377"/>
        <dbReference type="ChEBI" id="CHEBI:15642"/>
        <dbReference type="ChEBI" id="CHEBI:43120"/>
        <dbReference type="EC" id="4.2.1.96"/>
    </reaction>
</comment>
<dbReference type="PANTHER" id="PTHR12599">
    <property type="entry name" value="PTERIN-4-ALPHA-CARBINOLAMINE DEHYDRATASE"/>
    <property type="match status" value="1"/>
</dbReference>
<name>A0ABT6CHC8_9SPHN</name>
<gene>
    <name evidence="6" type="ORF">POM99_09000</name>
</gene>
<dbReference type="Proteomes" id="UP001222770">
    <property type="component" value="Unassembled WGS sequence"/>
</dbReference>
<evidence type="ECO:0000256" key="1">
    <source>
        <dbReference type="ARBA" id="ARBA00001554"/>
    </source>
</evidence>
<evidence type="ECO:0000256" key="2">
    <source>
        <dbReference type="ARBA" id="ARBA00006472"/>
    </source>
</evidence>
<reference evidence="6 7" key="1">
    <citation type="submission" date="2023-03" db="EMBL/GenBank/DDBJ databases">
        <title>Novosphingobium cyanobacteriorum sp. nov., isolated from a eutrophic reservoir during the Microcystis bloom period.</title>
        <authorList>
            <person name="Kang M."/>
            <person name="Le V."/>
            <person name="Ko S.-R."/>
            <person name="Lee S.-A."/>
            <person name="Ahn C.-Y."/>
        </authorList>
    </citation>
    <scope>NUCLEOTIDE SEQUENCE [LARGE SCALE GENOMIC DNA]</scope>
    <source>
        <strain evidence="6 7">HBC54</strain>
    </source>
</reference>